<protein>
    <submittedName>
        <fullName evidence="2">PhoPQ-activated pathogenicity-like protein PqaA type</fullName>
    </submittedName>
</protein>
<proteinExistence type="predicted"/>
<dbReference type="EMBL" id="JACOOK010000001">
    <property type="protein sequence ID" value="MBC5615860.1"/>
    <property type="molecule type" value="Genomic_DNA"/>
</dbReference>
<sequence>MLRLLFRRILPGILFVAVFAAGARAEDPAVTPSTALESYLHNGDLTYGWEVRETVRDGNATVYHLLLTSQKWQDITWTHQLSVIVPDRITHPGALLMITGGSVKDGQPNWNGGIQEGLLAPMGKIAQDNRAVTAVLRQVPNQPLYDSLKEDALISYTLHRFQQDGDYTWPLLFPMTKSAVRAMDAVTEFCAERLQRKVEGFVVAGASKRGWTTWLAAAQDSRVAAAAPMVIDILNMPKSIRYQLEAYGAYSEQIKDYSDLGILQSISSEKGRAIVEMIDPYSYRRKLSQPKLLLMGTNDEFWVADNVKNYIDSIPGINRLHYIPNAGHNLGGGAEAMLTLDAFFASLLSDNLFPTCAWQAKTGGKNLKIALEMSRENLVGAELWSAVSPTRDFRKAEWNSAPLPEPESEKYTVDVPLPETGFKACYVDLIYRTDDGRQYKISTRIFMTDPGKLL</sequence>
<dbReference type="InterPro" id="IPR009199">
    <property type="entry name" value="PhoPQ-act_pathogen-rel_PqaA"/>
</dbReference>
<accession>A0ABR7CJN5</accession>
<reference evidence="2 3" key="1">
    <citation type="submission" date="2020-08" db="EMBL/GenBank/DDBJ databases">
        <title>Genome public.</title>
        <authorList>
            <person name="Liu C."/>
            <person name="Sun Q."/>
        </authorList>
    </citation>
    <scope>NUCLEOTIDE SEQUENCE [LARGE SCALE GENOMIC DNA]</scope>
    <source>
        <strain evidence="2 3">New-7</strain>
    </source>
</reference>
<gene>
    <name evidence="2" type="ORF">H8S08_02325</name>
</gene>
<feature type="signal peptide" evidence="1">
    <location>
        <begin position="1"/>
        <end position="25"/>
    </location>
</feature>
<comment type="caution">
    <text evidence="2">The sequence shown here is derived from an EMBL/GenBank/DDBJ whole genome shotgun (WGS) entry which is preliminary data.</text>
</comment>
<dbReference type="InterPro" id="IPR029058">
    <property type="entry name" value="AB_hydrolase_fold"/>
</dbReference>
<dbReference type="Pfam" id="PF10142">
    <property type="entry name" value="PhoPQ_related"/>
    <property type="match status" value="1"/>
</dbReference>
<evidence type="ECO:0000313" key="2">
    <source>
        <dbReference type="EMBL" id="MBC5615860.1"/>
    </source>
</evidence>
<keyword evidence="3" id="KW-1185">Reference proteome</keyword>
<dbReference type="Gene3D" id="3.40.50.1820">
    <property type="entry name" value="alpha/beta hydrolase"/>
    <property type="match status" value="1"/>
</dbReference>
<feature type="chain" id="PRO_5046068553" evidence="1">
    <location>
        <begin position="26"/>
        <end position="454"/>
    </location>
</feature>
<evidence type="ECO:0000313" key="3">
    <source>
        <dbReference type="Proteomes" id="UP000636891"/>
    </source>
</evidence>
<evidence type="ECO:0000256" key="1">
    <source>
        <dbReference type="SAM" id="SignalP"/>
    </source>
</evidence>
<keyword evidence="1" id="KW-0732">Signal</keyword>
<name>A0ABR7CJN5_9BACT</name>
<dbReference type="PIRSF" id="PIRSF014728">
    <property type="entry name" value="PqaA"/>
    <property type="match status" value="1"/>
</dbReference>
<dbReference type="RefSeq" id="WP_118656379.1">
    <property type="nucleotide sequence ID" value="NZ_JACOOK010000001.1"/>
</dbReference>
<dbReference type="PANTHER" id="PTHR31497:SF0">
    <property type="entry name" value="AUTOCRINE PROLIFERATION REPRESSOR PROTEIN A"/>
    <property type="match status" value="1"/>
</dbReference>
<dbReference type="SUPFAM" id="SSF53474">
    <property type="entry name" value="alpha/beta-Hydrolases"/>
    <property type="match status" value="1"/>
</dbReference>
<dbReference type="Proteomes" id="UP000636891">
    <property type="component" value="Unassembled WGS sequence"/>
</dbReference>
<dbReference type="PANTHER" id="PTHR31497">
    <property type="entry name" value="AUTOCRINE PROLIFERATION REPRESSOR PROTEIN A"/>
    <property type="match status" value="1"/>
</dbReference>
<organism evidence="2 3">
    <name type="scientific">Alistipes hominis</name>
    <dbReference type="NCBI Taxonomy" id="2763015"/>
    <lineage>
        <taxon>Bacteria</taxon>
        <taxon>Pseudomonadati</taxon>
        <taxon>Bacteroidota</taxon>
        <taxon>Bacteroidia</taxon>
        <taxon>Bacteroidales</taxon>
        <taxon>Rikenellaceae</taxon>
        <taxon>Alistipes</taxon>
    </lineage>
</organism>